<dbReference type="PANTHER" id="PTHR43398:SF1">
    <property type="entry name" value="DOLICHOL-PHOSPHATE MANNOSYLTRANSFERASE SUBUNIT 1"/>
    <property type="match status" value="1"/>
</dbReference>
<dbReference type="EMBL" id="MFQB01000036">
    <property type="protein sequence ID" value="OGH66390.1"/>
    <property type="molecule type" value="Genomic_DNA"/>
</dbReference>
<evidence type="ECO:0000256" key="1">
    <source>
        <dbReference type="ARBA" id="ARBA00006739"/>
    </source>
</evidence>
<dbReference type="GO" id="GO:0016020">
    <property type="term" value="C:membrane"/>
    <property type="evidence" value="ECO:0007669"/>
    <property type="project" value="GOC"/>
</dbReference>
<dbReference type="GO" id="GO:0009247">
    <property type="term" value="P:glycolipid biosynthetic process"/>
    <property type="evidence" value="ECO:0007669"/>
    <property type="project" value="TreeGrafter"/>
</dbReference>
<dbReference type="CDD" id="cd06442">
    <property type="entry name" value="DPM1_like"/>
    <property type="match status" value="1"/>
</dbReference>
<name>A0A1F6M469_9BACT</name>
<dbReference type="STRING" id="1798680.A3J66_02925"/>
<comment type="similarity">
    <text evidence="1">Belongs to the glycosyltransferase 2 family.</text>
</comment>
<dbReference type="Gene3D" id="3.90.550.10">
    <property type="entry name" value="Spore Coat Polysaccharide Biosynthesis Protein SpsA, Chain A"/>
    <property type="match status" value="1"/>
</dbReference>
<dbReference type="InterPro" id="IPR039528">
    <property type="entry name" value="DPM1-like"/>
</dbReference>
<dbReference type="Pfam" id="PF00535">
    <property type="entry name" value="Glycos_transf_2"/>
    <property type="match status" value="1"/>
</dbReference>
<evidence type="ECO:0000256" key="2">
    <source>
        <dbReference type="ARBA" id="ARBA00022676"/>
    </source>
</evidence>
<dbReference type="Proteomes" id="UP000176282">
    <property type="component" value="Unassembled WGS sequence"/>
</dbReference>
<evidence type="ECO:0000313" key="6">
    <source>
        <dbReference type="Proteomes" id="UP000176282"/>
    </source>
</evidence>
<protein>
    <recommendedName>
        <fullName evidence="4">Glycosyltransferase 2-like domain-containing protein</fullName>
    </recommendedName>
</protein>
<evidence type="ECO:0000256" key="3">
    <source>
        <dbReference type="ARBA" id="ARBA00022679"/>
    </source>
</evidence>
<keyword evidence="2" id="KW-0328">Glycosyltransferase</keyword>
<sequence>MRVTIVTPTYNERENISKLVPAIFSLKISGLSVIVVDDNSPDGTADVVRELSHRYSVRVLHRAKKMGIGSAYVAGMSAAIQNGAEAIFEMDADFSHDPQDLPKMLETLNKCDVVIGSRKIAGGKIIGWGWIRQAMSSGAMWFSRKILGLKTHDVTAGFRCFRAEVLKNINIGSIQSNGYAFQEELLYRVEQKGYRVTEIPVTFVDRQLGKSKLSKKDIIEFFIRMTELRFLK</sequence>
<proteinExistence type="inferred from homology"/>
<dbReference type="SUPFAM" id="SSF53448">
    <property type="entry name" value="Nucleotide-diphospho-sugar transferases"/>
    <property type="match status" value="1"/>
</dbReference>
<dbReference type="GO" id="GO:0004582">
    <property type="term" value="F:dolichyl-phosphate beta-D-mannosyltransferase activity"/>
    <property type="evidence" value="ECO:0007669"/>
    <property type="project" value="InterPro"/>
</dbReference>
<evidence type="ECO:0000259" key="4">
    <source>
        <dbReference type="Pfam" id="PF00535"/>
    </source>
</evidence>
<evidence type="ECO:0000313" key="5">
    <source>
        <dbReference type="EMBL" id="OGH66390.1"/>
    </source>
</evidence>
<reference evidence="5 6" key="1">
    <citation type="journal article" date="2016" name="Nat. Commun.">
        <title>Thousands of microbial genomes shed light on interconnected biogeochemical processes in an aquifer system.</title>
        <authorList>
            <person name="Anantharaman K."/>
            <person name="Brown C.T."/>
            <person name="Hug L.A."/>
            <person name="Sharon I."/>
            <person name="Castelle C.J."/>
            <person name="Probst A.J."/>
            <person name="Thomas B.C."/>
            <person name="Singh A."/>
            <person name="Wilkins M.J."/>
            <person name="Karaoz U."/>
            <person name="Brodie E.L."/>
            <person name="Williams K.H."/>
            <person name="Hubbard S.S."/>
            <person name="Banfield J.F."/>
        </authorList>
    </citation>
    <scope>NUCLEOTIDE SEQUENCE [LARGE SCALE GENOMIC DNA]</scope>
</reference>
<feature type="domain" description="Glycosyltransferase 2-like" evidence="4">
    <location>
        <begin position="4"/>
        <end position="168"/>
    </location>
</feature>
<dbReference type="InterPro" id="IPR001173">
    <property type="entry name" value="Glyco_trans_2-like"/>
</dbReference>
<dbReference type="PANTHER" id="PTHR43398">
    <property type="entry name" value="DOLICHOL-PHOSPHATE MANNOSYLTRANSFERASE SUBUNIT 1"/>
    <property type="match status" value="1"/>
</dbReference>
<organism evidence="5 6">
    <name type="scientific">Candidatus Magasanikbacteria bacterium RIFCSPHIGHO2_02_FULL_47_14</name>
    <dbReference type="NCBI Taxonomy" id="1798680"/>
    <lineage>
        <taxon>Bacteria</taxon>
        <taxon>Candidatus Magasanikiibacteriota</taxon>
    </lineage>
</organism>
<dbReference type="FunFam" id="3.90.550.10:FF:000122">
    <property type="entry name" value="Dolichol-phosphate mannosyltransferase subunit 1"/>
    <property type="match status" value="1"/>
</dbReference>
<gene>
    <name evidence="5" type="ORF">A3J66_02925</name>
</gene>
<dbReference type="InterPro" id="IPR029044">
    <property type="entry name" value="Nucleotide-diphossugar_trans"/>
</dbReference>
<dbReference type="AlphaFoldDB" id="A0A1F6M469"/>
<accession>A0A1F6M469</accession>
<keyword evidence="3" id="KW-0808">Transferase</keyword>
<comment type="caution">
    <text evidence="5">The sequence shown here is derived from an EMBL/GenBank/DDBJ whole genome shotgun (WGS) entry which is preliminary data.</text>
</comment>